<accession>A0AAV7JTG4</accession>
<protein>
    <submittedName>
        <fullName evidence="1">Protein OSCP1</fullName>
    </submittedName>
</protein>
<evidence type="ECO:0000313" key="1">
    <source>
        <dbReference type="EMBL" id="KAI6651701.1"/>
    </source>
</evidence>
<reference evidence="1 2" key="1">
    <citation type="journal article" date="2023" name="BMC Biol.">
        <title>The compact genome of the sponge Oopsacas minuta (Hexactinellida) is lacking key metazoan core genes.</title>
        <authorList>
            <person name="Santini S."/>
            <person name="Schenkelaars Q."/>
            <person name="Jourda C."/>
            <person name="Duchesne M."/>
            <person name="Belahbib H."/>
            <person name="Rocher C."/>
            <person name="Selva M."/>
            <person name="Riesgo A."/>
            <person name="Vervoort M."/>
            <person name="Leys S.P."/>
            <person name="Kodjabachian L."/>
            <person name="Le Bivic A."/>
            <person name="Borchiellini C."/>
            <person name="Claverie J.M."/>
            <person name="Renard E."/>
        </authorList>
    </citation>
    <scope>NUCLEOTIDE SEQUENCE [LARGE SCALE GENOMIC DNA]</scope>
    <source>
        <strain evidence="1">SPO-2</strain>
    </source>
</reference>
<dbReference type="InterPro" id="IPR019332">
    <property type="entry name" value="OSCP1"/>
</dbReference>
<evidence type="ECO:0000313" key="2">
    <source>
        <dbReference type="Proteomes" id="UP001165289"/>
    </source>
</evidence>
<dbReference type="PANTHER" id="PTHR21439:SF0">
    <property type="entry name" value="PROTEIN OSCP1"/>
    <property type="match status" value="1"/>
</dbReference>
<dbReference type="Pfam" id="PF10188">
    <property type="entry name" value="Oscp1"/>
    <property type="match status" value="1"/>
</dbReference>
<dbReference type="EMBL" id="JAKMXF010000302">
    <property type="protein sequence ID" value="KAI6651701.1"/>
    <property type="molecule type" value="Genomic_DNA"/>
</dbReference>
<dbReference type="PANTHER" id="PTHR21439">
    <property type="entry name" value="OXIDORED-NITRO DOMAIN-CONTAINING PROTEIN"/>
    <property type="match status" value="1"/>
</dbReference>
<sequence>MSLLTLPLIFINLGGEMLYILDQRLSAQHLKEQRIQRILRDIIGQMLNDKFVNELFSPQPVYKKREMKYVFEKLAHASIMKLNASSMSKLYDLMVMAFKYQLLHCREPRDILLVTYNHLDAMYTWCIGSKEHEQLLETTKLKILQTYGNLNTSKLQAVRLSLLTFLQDVHIRVSIFLRDHVQLPSGRFILLPEGEIVQPYDIPGVIKSYKNGSETSRTFFHTPGKYSITKDIGSLAVRGDRAITYGVNMYATARALKTETPLTRSILVSEEKCTIIPPYKDAVVTPAVIPVEVGQAAKELNALARLIGVGNGVSEADTFRLTLFDDFEDEAFSTHNLLMENYNDFDIRIVPKQKDESHLNQIKREFTIPDVVTADSCKDSEDMLQLMDAIL</sequence>
<keyword evidence="2" id="KW-1185">Reference proteome</keyword>
<dbReference type="AlphaFoldDB" id="A0AAV7JTG4"/>
<comment type="caution">
    <text evidence="1">The sequence shown here is derived from an EMBL/GenBank/DDBJ whole genome shotgun (WGS) entry which is preliminary data.</text>
</comment>
<dbReference type="Proteomes" id="UP001165289">
    <property type="component" value="Unassembled WGS sequence"/>
</dbReference>
<gene>
    <name evidence="1" type="ORF">LOD99_4949</name>
</gene>
<organism evidence="1 2">
    <name type="scientific">Oopsacas minuta</name>
    <dbReference type="NCBI Taxonomy" id="111878"/>
    <lineage>
        <taxon>Eukaryota</taxon>
        <taxon>Metazoa</taxon>
        <taxon>Porifera</taxon>
        <taxon>Hexactinellida</taxon>
        <taxon>Hexasterophora</taxon>
        <taxon>Lyssacinosida</taxon>
        <taxon>Leucopsacidae</taxon>
        <taxon>Oopsacas</taxon>
    </lineage>
</organism>
<name>A0AAV7JTG4_9METZ</name>
<dbReference type="GO" id="GO:0005886">
    <property type="term" value="C:plasma membrane"/>
    <property type="evidence" value="ECO:0007669"/>
    <property type="project" value="TreeGrafter"/>
</dbReference>
<dbReference type="GO" id="GO:0005737">
    <property type="term" value="C:cytoplasm"/>
    <property type="evidence" value="ECO:0007669"/>
    <property type="project" value="TreeGrafter"/>
</dbReference>
<proteinExistence type="predicted"/>